<keyword evidence="6" id="KW-1185">Reference proteome</keyword>
<dbReference type="InterPro" id="IPR058163">
    <property type="entry name" value="LysR-type_TF_proteobact-type"/>
</dbReference>
<evidence type="ECO:0000256" key="2">
    <source>
        <dbReference type="ARBA" id="ARBA00023015"/>
    </source>
</evidence>
<proteinExistence type="inferred from homology"/>
<dbReference type="Pfam" id="PF03466">
    <property type="entry name" value="LysR_substrate"/>
    <property type="match status" value="1"/>
</dbReference>
<dbReference type="InterPro" id="IPR005119">
    <property type="entry name" value="LysR_subst-bd"/>
</dbReference>
<evidence type="ECO:0000256" key="1">
    <source>
        <dbReference type="ARBA" id="ARBA00009437"/>
    </source>
</evidence>
<dbReference type="GO" id="GO:0006351">
    <property type="term" value="P:DNA-templated transcription"/>
    <property type="evidence" value="ECO:0007669"/>
    <property type="project" value="TreeGrafter"/>
</dbReference>
<dbReference type="GO" id="GO:0043565">
    <property type="term" value="F:sequence-specific DNA binding"/>
    <property type="evidence" value="ECO:0007669"/>
    <property type="project" value="TreeGrafter"/>
</dbReference>
<keyword evidence="2" id="KW-0805">Transcription regulation</keyword>
<evidence type="ECO:0000313" key="5">
    <source>
        <dbReference type="EMBL" id="AUN99248.1"/>
    </source>
</evidence>
<dbReference type="SUPFAM" id="SSF53850">
    <property type="entry name" value="Periplasmic binding protein-like II"/>
    <property type="match status" value="1"/>
</dbReference>
<dbReference type="CDD" id="cd08422">
    <property type="entry name" value="PBP2_CrgA_like"/>
    <property type="match status" value="1"/>
</dbReference>
<dbReference type="FunFam" id="1.10.10.10:FF:000001">
    <property type="entry name" value="LysR family transcriptional regulator"/>
    <property type="match status" value="1"/>
</dbReference>
<organism evidence="5 6">
    <name type="scientific">Bacteriovorax stolpii</name>
    <name type="common">Bdellovibrio stolpii</name>
    <dbReference type="NCBI Taxonomy" id="960"/>
    <lineage>
        <taxon>Bacteria</taxon>
        <taxon>Pseudomonadati</taxon>
        <taxon>Bdellovibrionota</taxon>
        <taxon>Bacteriovoracia</taxon>
        <taxon>Bacteriovoracales</taxon>
        <taxon>Bacteriovoracaceae</taxon>
        <taxon>Bacteriovorax</taxon>
    </lineage>
</organism>
<dbReference type="InterPro" id="IPR036388">
    <property type="entry name" value="WH-like_DNA-bd_sf"/>
</dbReference>
<dbReference type="OrthoDB" id="5291518at2"/>
<name>A0A2K9NUS1_BACTC</name>
<dbReference type="Gene3D" id="1.10.10.10">
    <property type="entry name" value="Winged helix-like DNA-binding domain superfamily/Winged helix DNA-binding domain"/>
    <property type="match status" value="1"/>
</dbReference>
<comment type="similarity">
    <text evidence="1">Belongs to the LysR transcriptional regulatory family.</text>
</comment>
<reference evidence="5 6" key="1">
    <citation type="submission" date="2018-01" db="EMBL/GenBank/DDBJ databases">
        <title>Complete genome sequence of Bacteriovorax stolpii DSM12778.</title>
        <authorList>
            <person name="Tang B."/>
            <person name="Chang J."/>
        </authorList>
    </citation>
    <scope>NUCLEOTIDE SEQUENCE [LARGE SCALE GENOMIC DNA]</scope>
    <source>
        <strain evidence="5 6">DSM 12778</strain>
    </source>
</reference>
<dbReference type="Pfam" id="PF00126">
    <property type="entry name" value="HTH_1"/>
    <property type="match status" value="1"/>
</dbReference>
<dbReference type="AlphaFoldDB" id="A0A2K9NUS1"/>
<dbReference type="RefSeq" id="WP_102244539.1">
    <property type="nucleotide sequence ID" value="NZ_CP025704.1"/>
</dbReference>
<dbReference type="PANTHER" id="PTHR30537:SF5">
    <property type="entry name" value="HTH-TYPE TRANSCRIPTIONAL ACTIVATOR TTDR-RELATED"/>
    <property type="match status" value="1"/>
</dbReference>
<evidence type="ECO:0000256" key="4">
    <source>
        <dbReference type="ARBA" id="ARBA00023163"/>
    </source>
</evidence>
<evidence type="ECO:0000313" key="6">
    <source>
        <dbReference type="Proteomes" id="UP000235584"/>
    </source>
</evidence>
<dbReference type="InterPro" id="IPR000847">
    <property type="entry name" value="LysR_HTH_N"/>
</dbReference>
<keyword evidence="4" id="KW-0804">Transcription</keyword>
<dbReference type="Proteomes" id="UP000235584">
    <property type="component" value="Chromosome"/>
</dbReference>
<gene>
    <name evidence="5" type="ORF">C0V70_14270</name>
</gene>
<dbReference type="InterPro" id="IPR036390">
    <property type="entry name" value="WH_DNA-bd_sf"/>
</dbReference>
<evidence type="ECO:0000256" key="3">
    <source>
        <dbReference type="ARBA" id="ARBA00023125"/>
    </source>
</evidence>
<protein>
    <submittedName>
        <fullName evidence="5">LysR family transcriptional regulator</fullName>
    </submittedName>
</protein>
<keyword evidence="3" id="KW-0238">DNA-binding</keyword>
<dbReference type="PROSITE" id="PS50931">
    <property type="entry name" value="HTH_LYSR"/>
    <property type="match status" value="1"/>
</dbReference>
<sequence>MDFNEVAIFISVVQEGSFSQAAKKLGMPNSTVSAKVSNLEKRLGVTLIQRTTRKLNITPAGQAYFKRCIQGLEEIKAAESEIAAVQGEPQGLLRITAPNELGSSILPGIVSQYIKKYPKARIEVLLTDRRVDLLSENVDLAIRAGELKDSSLIAKRIGTLYFAPFASPKYLKTKGTPTHPRELRNHSCLQFTPVGVDEWKMASAKGSLNVPIPGRILINDMFALKKMALMDDGIVFLPTYYCYQEVKSNKLIRILPEWRSHLTPIHFVYPAQRFVTPKLSAFITLATDIIKRSFEDYEI</sequence>
<dbReference type="EMBL" id="CP025704">
    <property type="protein sequence ID" value="AUN99248.1"/>
    <property type="molecule type" value="Genomic_DNA"/>
</dbReference>
<dbReference type="KEGG" id="bsto:C0V70_14270"/>
<dbReference type="Gene3D" id="3.40.190.290">
    <property type="match status" value="1"/>
</dbReference>
<dbReference type="SUPFAM" id="SSF46785">
    <property type="entry name" value="Winged helix' DNA-binding domain"/>
    <property type="match status" value="1"/>
</dbReference>
<dbReference type="GO" id="GO:0003700">
    <property type="term" value="F:DNA-binding transcription factor activity"/>
    <property type="evidence" value="ECO:0007669"/>
    <property type="project" value="InterPro"/>
</dbReference>
<dbReference type="PANTHER" id="PTHR30537">
    <property type="entry name" value="HTH-TYPE TRANSCRIPTIONAL REGULATOR"/>
    <property type="match status" value="1"/>
</dbReference>
<accession>A0A2K9NUS1</accession>